<dbReference type="EMBL" id="CP003350">
    <property type="protein sequence ID" value="AFC87063.1"/>
    <property type="molecule type" value="Genomic_DNA"/>
</dbReference>
<organism evidence="1 2">
    <name type="scientific">Frateuria aurantia (strain ATCC 33424 / DSM 6220 / KCTC 2777 / LMG 1558 / NBRC 3245 / NCIMB 13370)</name>
    <name type="common">Acetobacter aurantius</name>
    <dbReference type="NCBI Taxonomy" id="767434"/>
    <lineage>
        <taxon>Bacteria</taxon>
        <taxon>Pseudomonadati</taxon>
        <taxon>Pseudomonadota</taxon>
        <taxon>Gammaproteobacteria</taxon>
        <taxon>Lysobacterales</taxon>
        <taxon>Rhodanobacteraceae</taxon>
        <taxon>Frateuria</taxon>
    </lineage>
</organism>
<dbReference type="RefSeq" id="WP_014404066.1">
    <property type="nucleotide sequence ID" value="NC_017033.1"/>
</dbReference>
<evidence type="ECO:0000313" key="1">
    <source>
        <dbReference type="EMBL" id="AFC87063.1"/>
    </source>
</evidence>
<evidence type="ECO:0000313" key="2">
    <source>
        <dbReference type="Proteomes" id="UP000005234"/>
    </source>
</evidence>
<dbReference type="STRING" id="767434.Fraau_2721"/>
<protein>
    <recommendedName>
        <fullName evidence="3">EcsC protein family</fullName>
    </recommendedName>
</protein>
<gene>
    <name evidence="1" type="ordered locus">Fraau_2721</name>
</gene>
<name>H8KZK3_FRAAD</name>
<dbReference type="KEGG" id="fau:Fraau_2721"/>
<reference evidence="1" key="1">
    <citation type="submission" date="2012-02" db="EMBL/GenBank/DDBJ databases">
        <title>The complete genome of Frateuria aurantia DSM 6220.</title>
        <authorList>
            <consortium name="US DOE Joint Genome Institute (JGI-PGF)"/>
            <person name="Lucas S."/>
            <person name="Copeland A."/>
            <person name="Lapidus A."/>
            <person name="Glavina del Rio T."/>
            <person name="Dalin E."/>
            <person name="Tice H."/>
            <person name="Bruce D."/>
            <person name="Goodwin L."/>
            <person name="Pitluck S."/>
            <person name="Peters L."/>
            <person name="Ovchinnikova G."/>
            <person name="Teshima H."/>
            <person name="Kyrpides N."/>
            <person name="Mavromatis K."/>
            <person name="Ivanova N."/>
            <person name="Brettin T."/>
            <person name="Detter J.C."/>
            <person name="Han C."/>
            <person name="Larimer F."/>
            <person name="Land M."/>
            <person name="Hauser L."/>
            <person name="Markowitz V."/>
            <person name="Cheng J.-F."/>
            <person name="Hugenholtz P."/>
            <person name="Woyke T."/>
            <person name="Wu D."/>
            <person name="Brambilla E."/>
            <person name="Klenk H.-P."/>
            <person name="Eisen J.A."/>
        </authorList>
    </citation>
    <scope>NUCLEOTIDE SEQUENCE</scope>
    <source>
        <strain evidence="1">DSM 6220</strain>
    </source>
</reference>
<dbReference type="Proteomes" id="UP000005234">
    <property type="component" value="Chromosome"/>
</dbReference>
<dbReference type="HOGENOM" id="CLU_105805_0_0_6"/>
<evidence type="ECO:0008006" key="3">
    <source>
        <dbReference type="Google" id="ProtNLM"/>
    </source>
</evidence>
<dbReference type="AlphaFoldDB" id="H8KZK3"/>
<sequence length="211" mass="22420">MNKLPDIPADDGAGAGLAKALTDFLGQIPASDLPHQASPEASARRIGVNAARKAAMTAGSLALPPGPMGWLTVLPELVAIWKIQAQMVSDIAATYGRHAVLGREQMLWCLFRHSAAQAFRGIVVHSGNRLLFRSLTHGALRQLIRKIGLRLTQRSIGRGLARWLPLLGAAGVAGFAMRDTRKVADNAIELFSHPLGQLESEPAPPAAKAGH</sequence>
<proteinExistence type="predicted"/>
<dbReference type="eggNOG" id="ENOG5030UDZ">
    <property type="taxonomic scope" value="Bacteria"/>
</dbReference>
<keyword evidence="2" id="KW-1185">Reference proteome</keyword>
<accession>H8KZK3</accession>
<dbReference type="OrthoDB" id="9810078at2"/>